<dbReference type="AlphaFoldDB" id="A0A8S3JA05"/>
<dbReference type="Pfam" id="PF00097">
    <property type="entry name" value="zf-C3HC4"/>
    <property type="match status" value="1"/>
</dbReference>
<feature type="non-terminal residue" evidence="6">
    <location>
        <position position="1"/>
    </location>
</feature>
<dbReference type="Proteomes" id="UP000681720">
    <property type="component" value="Unassembled WGS sequence"/>
</dbReference>
<keyword evidence="2 4" id="KW-0863">Zinc-finger</keyword>
<evidence type="ECO:0000313" key="6">
    <source>
        <dbReference type="EMBL" id="CAF5216178.1"/>
    </source>
</evidence>
<evidence type="ECO:0000256" key="2">
    <source>
        <dbReference type="ARBA" id="ARBA00022771"/>
    </source>
</evidence>
<dbReference type="InterPro" id="IPR013083">
    <property type="entry name" value="Znf_RING/FYVE/PHD"/>
</dbReference>
<feature type="domain" description="RING-type" evidence="5">
    <location>
        <begin position="13"/>
        <end position="54"/>
    </location>
</feature>
<dbReference type="Gene3D" id="3.30.40.10">
    <property type="entry name" value="Zinc/RING finger domain, C3HC4 (zinc finger)"/>
    <property type="match status" value="1"/>
</dbReference>
<keyword evidence="1" id="KW-0479">Metal-binding</keyword>
<proteinExistence type="predicted"/>
<comment type="caution">
    <text evidence="6">The sequence shown here is derived from an EMBL/GenBank/DDBJ whole genome shotgun (WGS) entry which is preliminary data.</text>
</comment>
<reference evidence="6" key="1">
    <citation type="submission" date="2021-02" db="EMBL/GenBank/DDBJ databases">
        <authorList>
            <person name="Nowell W R."/>
        </authorList>
    </citation>
    <scope>NUCLEOTIDE SEQUENCE</scope>
</reference>
<accession>A0A8S3JA05</accession>
<dbReference type="GO" id="GO:0008270">
    <property type="term" value="F:zinc ion binding"/>
    <property type="evidence" value="ECO:0007669"/>
    <property type="project" value="UniProtKB-KW"/>
</dbReference>
<evidence type="ECO:0000313" key="7">
    <source>
        <dbReference type="Proteomes" id="UP000681720"/>
    </source>
</evidence>
<dbReference type="PROSITE" id="PS50089">
    <property type="entry name" value="ZF_RING_2"/>
    <property type="match status" value="1"/>
</dbReference>
<name>A0A8S3JA05_9BILA</name>
<dbReference type="InterPro" id="IPR017907">
    <property type="entry name" value="Znf_RING_CS"/>
</dbReference>
<sequence>MDSQSLIFQKFRCLKCERRLNKPLELKCNHFICRDCLETVLRNHRTNTQCPACSRPLGDYQIENYTYLSPDHYISRLLSTFTDVNECHTCKEFTTVKPCSECSKDQCHSCSAKHEETHLQIEEQPNENLELSNEELEILEPIKSYLSKKEFEDFIQTARNHVDRAILKQDKTMVYIPRSGS</sequence>
<dbReference type="InterPro" id="IPR018957">
    <property type="entry name" value="Znf_C3HC4_RING-type"/>
</dbReference>
<evidence type="ECO:0000259" key="5">
    <source>
        <dbReference type="PROSITE" id="PS50089"/>
    </source>
</evidence>
<evidence type="ECO:0000256" key="1">
    <source>
        <dbReference type="ARBA" id="ARBA00022723"/>
    </source>
</evidence>
<gene>
    <name evidence="6" type="ORF">GIL414_LOCUS81733</name>
</gene>
<evidence type="ECO:0000256" key="4">
    <source>
        <dbReference type="PROSITE-ProRule" id="PRU00175"/>
    </source>
</evidence>
<protein>
    <recommendedName>
        <fullName evidence="5">RING-type domain-containing protein</fullName>
    </recommendedName>
</protein>
<dbReference type="EMBL" id="CAJOBJ010358243">
    <property type="protein sequence ID" value="CAF5216178.1"/>
    <property type="molecule type" value="Genomic_DNA"/>
</dbReference>
<organism evidence="6 7">
    <name type="scientific">Rotaria magnacalcarata</name>
    <dbReference type="NCBI Taxonomy" id="392030"/>
    <lineage>
        <taxon>Eukaryota</taxon>
        <taxon>Metazoa</taxon>
        <taxon>Spiralia</taxon>
        <taxon>Gnathifera</taxon>
        <taxon>Rotifera</taxon>
        <taxon>Eurotatoria</taxon>
        <taxon>Bdelloidea</taxon>
        <taxon>Philodinida</taxon>
        <taxon>Philodinidae</taxon>
        <taxon>Rotaria</taxon>
    </lineage>
</organism>
<dbReference type="PROSITE" id="PS00518">
    <property type="entry name" value="ZF_RING_1"/>
    <property type="match status" value="1"/>
</dbReference>
<keyword evidence="3" id="KW-0862">Zinc</keyword>
<dbReference type="SUPFAM" id="SSF57850">
    <property type="entry name" value="RING/U-box"/>
    <property type="match status" value="1"/>
</dbReference>
<dbReference type="InterPro" id="IPR001841">
    <property type="entry name" value="Znf_RING"/>
</dbReference>
<evidence type="ECO:0000256" key="3">
    <source>
        <dbReference type="ARBA" id="ARBA00022833"/>
    </source>
</evidence>